<accession>A0A370DIW2</accession>
<dbReference type="InterPro" id="IPR001054">
    <property type="entry name" value="A/G_cyclase"/>
</dbReference>
<dbReference type="Gene3D" id="3.30.70.1230">
    <property type="entry name" value="Nucleotide cyclase"/>
    <property type="match status" value="1"/>
</dbReference>
<dbReference type="EMBL" id="QFXC01000007">
    <property type="protein sequence ID" value="RDH84783.1"/>
    <property type="molecule type" value="Genomic_DNA"/>
</dbReference>
<evidence type="ECO:0000313" key="4">
    <source>
        <dbReference type="Proteomes" id="UP000254266"/>
    </source>
</evidence>
<dbReference type="PANTHER" id="PTHR43081:SF1">
    <property type="entry name" value="ADENYLATE CYCLASE, TERMINAL-DIFFERENTIATION SPECIFIC"/>
    <property type="match status" value="1"/>
</dbReference>
<dbReference type="Pfam" id="PF00211">
    <property type="entry name" value="Guanylate_cyc"/>
    <property type="match status" value="1"/>
</dbReference>
<dbReference type="Proteomes" id="UP000254266">
    <property type="component" value="Unassembled WGS sequence"/>
</dbReference>
<dbReference type="CDD" id="cd07302">
    <property type="entry name" value="CHD"/>
    <property type="match status" value="1"/>
</dbReference>
<evidence type="ECO:0000256" key="1">
    <source>
        <dbReference type="SAM" id="Phobius"/>
    </source>
</evidence>
<feature type="transmembrane region" description="Helical" evidence="1">
    <location>
        <begin position="206"/>
        <end position="229"/>
    </location>
</feature>
<protein>
    <recommendedName>
        <fullName evidence="2">Guanylate cyclase domain-containing protein</fullName>
    </recommendedName>
</protein>
<sequence>MLTDKSTIEVIKKSRKQVTILFSDIEHSTRHWERRGDVNARMLLDRHNRLLFPVIRKFHGKIIKTLGDAIMASFSKPENAVKAGIAIQQQLAAERARDKYFSLRTRIGIHTGKGIVEYDDIFGDVVNVAAKVENSADANQVLITHSTFARIDTEKFQLKEKEDLNLVGKRKGISLYSCDWLEYENLISNIKADSILPLLKSQKLELITYVLMTMAALFFVYQYYFRFLLADSGMSFSWFQETTNIPSDYPVILLLQTGTLIAFAYYLLRIDFISRTLLRILSGLFGSGLALLLFASFNHYTDLPFKKRWYEPLYQSEHLFVEVLKNHTQLNKKPDKNSEVISILPEGEIFIYQNSMTKNGLRWDHVKVNNKENGWIPRKILPAFGVAEEQLTRTRKFSYRYYDLYGTLIGLLTFIWGFMSFRIRPS</sequence>
<feature type="domain" description="Guanylate cyclase" evidence="2">
    <location>
        <begin position="19"/>
        <end position="133"/>
    </location>
</feature>
<name>A0A370DIW2_9GAMM</name>
<feature type="transmembrane region" description="Helical" evidence="1">
    <location>
        <begin position="249"/>
        <end position="268"/>
    </location>
</feature>
<dbReference type="PANTHER" id="PTHR43081">
    <property type="entry name" value="ADENYLATE CYCLASE, TERMINAL-DIFFERENTIATION SPECIFIC-RELATED"/>
    <property type="match status" value="1"/>
</dbReference>
<dbReference type="SMART" id="SM00044">
    <property type="entry name" value="CYCc"/>
    <property type="match status" value="1"/>
</dbReference>
<keyword evidence="1" id="KW-0812">Transmembrane</keyword>
<gene>
    <name evidence="3" type="ORF">DIZ80_04775</name>
</gene>
<keyword evidence="1" id="KW-1133">Transmembrane helix</keyword>
<dbReference type="GO" id="GO:0035556">
    <property type="term" value="P:intracellular signal transduction"/>
    <property type="evidence" value="ECO:0007669"/>
    <property type="project" value="InterPro"/>
</dbReference>
<organism evidence="3 4">
    <name type="scientific">endosymbiont of Galathealinum brachiosum</name>
    <dbReference type="NCBI Taxonomy" id="2200906"/>
    <lineage>
        <taxon>Bacteria</taxon>
        <taxon>Pseudomonadati</taxon>
        <taxon>Pseudomonadota</taxon>
        <taxon>Gammaproteobacteria</taxon>
        <taxon>sulfur-oxidizing symbionts</taxon>
    </lineage>
</organism>
<reference evidence="3 4" key="1">
    <citation type="journal article" date="2018" name="ISME J.">
        <title>Endosymbiont genomes yield clues of tubeworm success.</title>
        <authorList>
            <person name="Li Y."/>
            <person name="Liles M.R."/>
            <person name="Halanych K.M."/>
        </authorList>
    </citation>
    <scope>NUCLEOTIDE SEQUENCE [LARGE SCALE GENOMIC DNA]</scope>
    <source>
        <strain evidence="3">A1464</strain>
    </source>
</reference>
<comment type="caution">
    <text evidence="3">The sequence shown here is derived from an EMBL/GenBank/DDBJ whole genome shotgun (WGS) entry which is preliminary data.</text>
</comment>
<feature type="transmembrane region" description="Helical" evidence="1">
    <location>
        <begin position="404"/>
        <end position="423"/>
    </location>
</feature>
<dbReference type="InterPro" id="IPR029787">
    <property type="entry name" value="Nucleotide_cyclase"/>
</dbReference>
<dbReference type="Gene3D" id="2.30.30.40">
    <property type="entry name" value="SH3 Domains"/>
    <property type="match status" value="1"/>
</dbReference>
<proteinExistence type="predicted"/>
<evidence type="ECO:0000259" key="2">
    <source>
        <dbReference type="PROSITE" id="PS50125"/>
    </source>
</evidence>
<dbReference type="GO" id="GO:0009190">
    <property type="term" value="P:cyclic nucleotide biosynthetic process"/>
    <property type="evidence" value="ECO:0007669"/>
    <property type="project" value="InterPro"/>
</dbReference>
<dbReference type="AlphaFoldDB" id="A0A370DIW2"/>
<keyword evidence="1" id="KW-0472">Membrane</keyword>
<dbReference type="PROSITE" id="PS50125">
    <property type="entry name" value="GUANYLATE_CYCLASE_2"/>
    <property type="match status" value="1"/>
</dbReference>
<evidence type="ECO:0000313" key="3">
    <source>
        <dbReference type="EMBL" id="RDH84783.1"/>
    </source>
</evidence>
<dbReference type="GO" id="GO:0004016">
    <property type="term" value="F:adenylate cyclase activity"/>
    <property type="evidence" value="ECO:0007669"/>
    <property type="project" value="UniProtKB-ARBA"/>
</dbReference>
<dbReference type="SUPFAM" id="SSF55073">
    <property type="entry name" value="Nucleotide cyclase"/>
    <property type="match status" value="1"/>
</dbReference>
<feature type="transmembrane region" description="Helical" evidence="1">
    <location>
        <begin position="280"/>
        <end position="300"/>
    </location>
</feature>
<dbReference type="InterPro" id="IPR050697">
    <property type="entry name" value="Adenylyl/Guanylyl_Cyclase_3/4"/>
</dbReference>
<keyword evidence="4" id="KW-1185">Reference proteome</keyword>